<dbReference type="AlphaFoldDB" id="A0A381ZAQ9"/>
<feature type="domain" description="Nudix hydrolase" evidence="1">
    <location>
        <begin position="54"/>
        <end position="186"/>
    </location>
</feature>
<sequence>MEETRIIYGQSELAFRRGVNAEDVVRSAPQGSEQARILELLENHPNALNRTCRPGHLTGSALVVVPAHNRFLVLFHRKLQRWLQPGGHADGDGDLARVALREATEETGIDGLRVAEPAIDLDIHVVDPPGEDPHQHHDVRFLIIAPAGAVAVGNPESEALRWITIEQLDDVGADQGMHRLASRGLALLSRLRRERVVNE</sequence>
<dbReference type="CDD" id="cd03674">
    <property type="entry name" value="NUDIX_Hydrolase"/>
    <property type="match status" value="1"/>
</dbReference>
<dbReference type="PANTHER" id="PTHR43736:SF1">
    <property type="entry name" value="DIHYDRONEOPTERIN TRIPHOSPHATE DIPHOSPHATASE"/>
    <property type="match status" value="1"/>
</dbReference>
<dbReference type="EMBL" id="UINC01020579">
    <property type="protein sequence ID" value="SVA86279.1"/>
    <property type="molecule type" value="Genomic_DNA"/>
</dbReference>
<evidence type="ECO:0000259" key="1">
    <source>
        <dbReference type="PROSITE" id="PS51462"/>
    </source>
</evidence>
<protein>
    <recommendedName>
        <fullName evidence="1">Nudix hydrolase domain-containing protein</fullName>
    </recommendedName>
</protein>
<dbReference type="SUPFAM" id="SSF55811">
    <property type="entry name" value="Nudix"/>
    <property type="match status" value="1"/>
</dbReference>
<reference evidence="2" key="1">
    <citation type="submission" date="2018-05" db="EMBL/GenBank/DDBJ databases">
        <authorList>
            <person name="Lanie J.A."/>
            <person name="Ng W.-L."/>
            <person name="Kazmierczak K.M."/>
            <person name="Andrzejewski T.M."/>
            <person name="Davidsen T.M."/>
            <person name="Wayne K.J."/>
            <person name="Tettelin H."/>
            <person name="Glass J.I."/>
            <person name="Rusch D."/>
            <person name="Podicherti R."/>
            <person name="Tsui H.-C.T."/>
            <person name="Winkler M.E."/>
        </authorList>
    </citation>
    <scope>NUCLEOTIDE SEQUENCE</scope>
</reference>
<gene>
    <name evidence="2" type="ORF">METZ01_LOCUS139133</name>
</gene>
<accession>A0A381ZAQ9</accession>
<dbReference type="InterPro" id="IPR015797">
    <property type="entry name" value="NUDIX_hydrolase-like_dom_sf"/>
</dbReference>
<dbReference type="PROSITE" id="PS51462">
    <property type="entry name" value="NUDIX"/>
    <property type="match status" value="1"/>
</dbReference>
<organism evidence="2">
    <name type="scientific">marine metagenome</name>
    <dbReference type="NCBI Taxonomy" id="408172"/>
    <lineage>
        <taxon>unclassified sequences</taxon>
        <taxon>metagenomes</taxon>
        <taxon>ecological metagenomes</taxon>
    </lineage>
</organism>
<dbReference type="PANTHER" id="PTHR43736">
    <property type="entry name" value="ADP-RIBOSE PYROPHOSPHATASE"/>
    <property type="match status" value="1"/>
</dbReference>
<dbReference type="Pfam" id="PF00293">
    <property type="entry name" value="NUDIX"/>
    <property type="match status" value="1"/>
</dbReference>
<dbReference type="InterPro" id="IPR000086">
    <property type="entry name" value="NUDIX_hydrolase_dom"/>
</dbReference>
<evidence type="ECO:0000313" key="2">
    <source>
        <dbReference type="EMBL" id="SVA86279.1"/>
    </source>
</evidence>
<proteinExistence type="predicted"/>
<name>A0A381ZAQ9_9ZZZZ</name>
<dbReference type="Gene3D" id="3.90.79.10">
    <property type="entry name" value="Nucleoside Triphosphate Pyrophosphohydrolase"/>
    <property type="match status" value="1"/>
</dbReference>